<feature type="transmembrane region" description="Helical" evidence="1">
    <location>
        <begin position="75"/>
        <end position="93"/>
    </location>
</feature>
<evidence type="ECO:0008006" key="3">
    <source>
        <dbReference type="Google" id="ProtNLM"/>
    </source>
</evidence>
<evidence type="ECO:0000313" key="2">
    <source>
        <dbReference type="EMBL" id="XBH04468.1"/>
    </source>
</evidence>
<dbReference type="SUPFAM" id="SSF56219">
    <property type="entry name" value="DNase I-like"/>
    <property type="match status" value="1"/>
</dbReference>
<dbReference type="EMBL" id="CP155447">
    <property type="protein sequence ID" value="XBH04468.1"/>
    <property type="molecule type" value="Genomic_DNA"/>
</dbReference>
<keyword evidence="1" id="KW-1133">Transmembrane helix</keyword>
<dbReference type="InterPro" id="IPR036691">
    <property type="entry name" value="Endo/exonu/phosph_ase_sf"/>
</dbReference>
<keyword evidence="1" id="KW-0812">Transmembrane</keyword>
<proteinExistence type="predicted"/>
<dbReference type="Gene3D" id="3.60.10.10">
    <property type="entry name" value="Endonuclease/exonuclease/phosphatase"/>
    <property type="match status" value="1"/>
</dbReference>
<sequence>MTDDPSLQAESKPSVRRVEWGFASFAILWSLWLVGQVARDRFWLTGLCFYIPSPVMAAVGLVAASVLGYRKNGRISTLLGLMTLAPTLMVGFVENHWSRPLAEASAGPSVRLVHWNIAYGVWGLAGVEQELVRRRATIYVLSEVPLPYDLTKLAARLGPYHVAVRMGSMAVIATGQLLDPTELVNEKNLKVNSVTWEDGGQPLKIFAVDATSNLLVARDPHLRRLVSLMKQHHPDLVAGDFNAPRRSRSLCPLPDGFAHAYDVAGQGWSATWPVVGPLYAIDQCLISASILPTKYELWSNRFSDHRLQELDFIPRSATERESR</sequence>
<evidence type="ECO:0000256" key="1">
    <source>
        <dbReference type="SAM" id="Phobius"/>
    </source>
</evidence>
<feature type="transmembrane region" description="Helical" evidence="1">
    <location>
        <begin position="20"/>
        <end position="38"/>
    </location>
</feature>
<keyword evidence="1" id="KW-0472">Membrane</keyword>
<accession>A0AAU7CHF5</accession>
<feature type="transmembrane region" description="Helical" evidence="1">
    <location>
        <begin position="47"/>
        <end position="69"/>
    </location>
</feature>
<organism evidence="2">
    <name type="scientific">Singulisphaera sp. Ch08</name>
    <dbReference type="NCBI Taxonomy" id="3120278"/>
    <lineage>
        <taxon>Bacteria</taxon>
        <taxon>Pseudomonadati</taxon>
        <taxon>Planctomycetota</taxon>
        <taxon>Planctomycetia</taxon>
        <taxon>Isosphaerales</taxon>
        <taxon>Isosphaeraceae</taxon>
        <taxon>Singulisphaera</taxon>
    </lineage>
</organism>
<protein>
    <recommendedName>
        <fullName evidence="3">Endonuclease/exonuclease/phosphatase domain-containing protein</fullName>
    </recommendedName>
</protein>
<name>A0AAU7CHF5_9BACT</name>
<dbReference type="RefSeq" id="WP_406697229.1">
    <property type="nucleotide sequence ID" value="NZ_CP155447.1"/>
</dbReference>
<gene>
    <name evidence="2" type="ORF">V5E97_00195</name>
</gene>
<dbReference type="AlphaFoldDB" id="A0AAU7CHF5"/>
<reference evidence="2" key="1">
    <citation type="submission" date="2024-05" db="EMBL/GenBank/DDBJ databases">
        <title>Planctomycetes of the genus Singulisphaera possess chitinolytic capabilities.</title>
        <authorList>
            <person name="Ivanova A."/>
        </authorList>
    </citation>
    <scope>NUCLEOTIDE SEQUENCE</scope>
    <source>
        <strain evidence="2">Ch08T</strain>
    </source>
</reference>